<dbReference type="Proteomes" id="UP000253034">
    <property type="component" value="Unassembled WGS sequence"/>
</dbReference>
<accession>A0A369AV46</accession>
<comment type="caution">
    <text evidence="4">The sequence shown here is derived from an EMBL/GenBank/DDBJ whole genome shotgun (WGS) entry which is preliminary data.</text>
</comment>
<dbReference type="CDD" id="cd02696">
    <property type="entry name" value="MurNAc-LAA"/>
    <property type="match status" value="1"/>
</dbReference>
<dbReference type="SMART" id="SM00646">
    <property type="entry name" value="Ami_3"/>
    <property type="match status" value="1"/>
</dbReference>
<feature type="transmembrane region" description="Helical" evidence="2">
    <location>
        <begin position="53"/>
        <end position="71"/>
    </location>
</feature>
<proteinExistence type="predicted"/>
<evidence type="ECO:0000313" key="5">
    <source>
        <dbReference type="Proteomes" id="UP000253034"/>
    </source>
</evidence>
<sequence>MLYLTRPPKEDNIYRRLNVEIYAYIARAGIFLIIELVVKVGVIMIVVLRKSNIALVILILLLSIAIYSLNVNGGDAVSTTGEAAEKAGKTVLLDPGHGGEDPGAVSDYSGIKEKDISLSIALKAKELLEAEGYKVLMTRAEDRLEYSPDTTSVTQKRKQDLTRRKKMMDEAGADIVVSIHLNKFPQTQYSGAQVFYPHNSPESQKLAVSIQKSVKDIVDPNNKREALVKGKANELPIIILRDVKTTTAIIECGFLSNPDEEKLLATKEHQDKLSAAVADGVKKYFVAK</sequence>
<evidence type="ECO:0000259" key="3">
    <source>
        <dbReference type="SMART" id="SM00646"/>
    </source>
</evidence>
<dbReference type="GO" id="GO:0030288">
    <property type="term" value="C:outer membrane-bounded periplasmic space"/>
    <property type="evidence" value="ECO:0007669"/>
    <property type="project" value="TreeGrafter"/>
</dbReference>
<dbReference type="Pfam" id="PF01520">
    <property type="entry name" value="Amidase_3"/>
    <property type="match status" value="1"/>
</dbReference>
<dbReference type="InterPro" id="IPR050695">
    <property type="entry name" value="N-acetylmuramoyl_amidase_3"/>
</dbReference>
<name>A0A369AV46_9FIRM</name>
<organism evidence="4 5">
    <name type="scientific">Anaerobacterium chartisolvens</name>
    <dbReference type="NCBI Taxonomy" id="1297424"/>
    <lineage>
        <taxon>Bacteria</taxon>
        <taxon>Bacillati</taxon>
        <taxon>Bacillota</taxon>
        <taxon>Clostridia</taxon>
        <taxon>Eubacteriales</taxon>
        <taxon>Oscillospiraceae</taxon>
        <taxon>Anaerobacterium</taxon>
    </lineage>
</organism>
<dbReference type="EMBL" id="QPJT01000018">
    <property type="protein sequence ID" value="RCX13250.1"/>
    <property type="molecule type" value="Genomic_DNA"/>
</dbReference>
<keyword evidence="2" id="KW-1133">Transmembrane helix</keyword>
<dbReference type="PANTHER" id="PTHR30404">
    <property type="entry name" value="N-ACETYLMURAMOYL-L-ALANINE AMIDASE"/>
    <property type="match status" value="1"/>
</dbReference>
<feature type="domain" description="MurNAc-LAA" evidence="3">
    <location>
        <begin position="165"/>
        <end position="282"/>
    </location>
</feature>
<reference evidence="4 5" key="1">
    <citation type="submission" date="2018-07" db="EMBL/GenBank/DDBJ databases">
        <title>Genomic Encyclopedia of Type Strains, Phase IV (KMG-IV): sequencing the most valuable type-strain genomes for metagenomic binning, comparative biology and taxonomic classification.</title>
        <authorList>
            <person name="Goeker M."/>
        </authorList>
    </citation>
    <scope>NUCLEOTIDE SEQUENCE [LARGE SCALE GENOMIC DNA]</scope>
    <source>
        <strain evidence="4 5">DSM 27016</strain>
    </source>
</reference>
<keyword evidence="5" id="KW-1185">Reference proteome</keyword>
<dbReference type="InterPro" id="IPR002508">
    <property type="entry name" value="MurNAc-LAA_cat"/>
</dbReference>
<dbReference type="GO" id="GO:0008745">
    <property type="term" value="F:N-acetylmuramoyl-L-alanine amidase activity"/>
    <property type="evidence" value="ECO:0007669"/>
    <property type="project" value="InterPro"/>
</dbReference>
<dbReference type="PANTHER" id="PTHR30404:SF0">
    <property type="entry name" value="N-ACETYLMURAMOYL-L-ALANINE AMIDASE AMIC"/>
    <property type="match status" value="1"/>
</dbReference>
<keyword evidence="2" id="KW-0472">Membrane</keyword>
<evidence type="ECO:0000313" key="4">
    <source>
        <dbReference type="EMBL" id="RCX13250.1"/>
    </source>
</evidence>
<dbReference type="Gene3D" id="3.40.630.40">
    <property type="entry name" value="Zn-dependent exopeptidases"/>
    <property type="match status" value="1"/>
</dbReference>
<evidence type="ECO:0000256" key="1">
    <source>
        <dbReference type="ARBA" id="ARBA00022801"/>
    </source>
</evidence>
<keyword evidence="1" id="KW-0378">Hydrolase</keyword>
<evidence type="ECO:0000256" key="2">
    <source>
        <dbReference type="SAM" id="Phobius"/>
    </source>
</evidence>
<feature type="transmembrane region" description="Helical" evidence="2">
    <location>
        <begin position="21"/>
        <end position="47"/>
    </location>
</feature>
<dbReference type="SUPFAM" id="SSF53187">
    <property type="entry name" value="Zn-dependent exopeptidases"/>
    <property type="match status" value="1"/>
</dbReference>
<dbReference type="AlphaFoldDB" id="A0A369AV46"/>
<gene>
    <name evidence="4" type="ORF">DFR58_11868</name>
</gene>
<keyword evidence="2" id="KW-0812">Transmembrane</keyword>
<protein>
    <submittedName>
        <fullName evidence="4">N-acetylmuramoyl-L-alanine amidase</fullName>
    </submittedName>
</protein>
<dbReference type="GO" id="GO:0009253">
    <property type="term" value="P:peptidoglycan catabolic process"/>
    <property type="evidence" value="ECO:0007669"/>
    <property type="project" value="InterPro"/>
</dbReference>